<comment type="subcellular location">
    <subcellularLocation>
        <location evidence="1">Cell outer membrane</location>
    </subcellularLocation>
</comment>
<dbReference type="InterPro" id="IPR012910">
    <property type="entry name" value="Plug_dom"/>
</dbReference>
<dbReference type="SUPFAM" id="SSF56935">
    <property type="entry name" value="Porins"/>
    <property type="match status" value="1"/>
</dbReference>
<name>A0ABQ2WMG3_9ALTE</name>
<dbReference type="CDD" id="cd01347">
    <property type="entry name" value="ligand_gated_channel"/>
    <property type="match status" value="1"/>
</dbReference>
<organism evidence="6 7">
    <name type="scientific">Alishewanella tabrizica</name>
    <dbReference type="NCBI Taxonomy" id="671278"/>
    <lineage>
        <taxon>Bacteria</taxon>
        <taxon>Pseudomonadati</taxon>
        <taxon>Pseudomonadota</taxon>
        <taxon>Gammaproteobacteria</taxon>
        <taxon>Alteromonadales</taxon>
        <taxon>Alteromonadaceae</taxon>
        <taxon>Alishewanella</taxon>
    </lineage>
</organism>
<protein>
    <submittedName>
        <fullName evidence="6">TonB-dependent receptor</fullName>
    </submittedName>
</protein>
<dbReference type="InterPro" id="IPR036942">
    <property type="entry name" value="Beta-barrel_TonB_sf"/>
</dbReference>
<dbReference type="NCBIfam" id="TIGR01782">
    <property type="entry name" value="TonB-Xanth-Caul"/>
    <property type="match status" value="1"/>
</dbReference>
<evidence type="ECO:0000256" key="3">
    <source>
        <dbReference type="ARBA" id="ARBA00023237"/>
    </source>
</evidence>
<gene>
    <name evidence="6" type="primary">malA</name>
    <name evidence="6" type="ORF">GCM10008111_16050</name>
</gene>
<dbReference type="Gene3D" id="2.170.130.10">
    <property type="entry name" value="TonB-dependent receptor, plug domain"/>
    <property type="match status" value="1"/>
</dbReference>
<dbReference type="PANTHER" id="PTHR40980:SF3">
    <property type="entry name" value="TONB-DEPENDENT RECEPTOR-LIKE BETA-BARREL DOMAIN-CONTAINING PROTEIN"/>
    <property type="match status" value="1"/>
</dbReference>
<dbReference type="EMBL" id="BMYR01000006">
    <property type="protein sequence ID" value="GGW60736.1"/>
    <property type="molecule type" value="Genomic_DNA"/>
</dbReference>
<keyword evidence="6" id="KW-0675">Receptor</keyword>
<proteinExistence type="predicted"/>
<accession>A0ABQ2WMG3</accession>
<feature type="domain" description="TonB-dependent receptor plug" evidence="5">
    <location>
        <begin position="63"/>
        <end position="162"/>
    </location>
</feature>
<keyword evidence="4" id="KW-0732">Signal</keyword>
<dbReference type="Proteomes" id="UP000634667">
    <property type="component" value="Unassembled WGS sequence"/>
</dbReference>
<dbReference type="InterPro" id="IPR037066">
    <property type="entry name" value="Plug_dom_sf"/>
</dbReference>
<evidence type="ECO:0000313" key="6">
    <source>
        <dbReference type="EMBL" id="GGW60736.1"/>
    </source>
</evidence>
<evidence type="ECO:0000256" key="2">
    <source>
        <dbReference type="ARBA" id="ARBA00023136"/>
    </source>
</evidence>
<keyword evidence="3" id="KW-0998">Cell outer membrane</keyword>
<dbReference type="RefSeq" id="WP_189482302.1">
    <property type="nucleotide sequence ID" value="NZ_BMYR01000006.1"/>
</dbReference>
<dbReference type="InterPro" id="IPR010104">
    <property type="entry name" value="TonB_rcpt_bac"/>
</dbReference>
<feature type="signal peptide" evidence="4">
    <location>
        <begin position="1"/>
        <end position="24"/>
    </location>
</feature>
<evidence type="ECO:0000313" key="7">
    <source>
        <dbReference type="Proteomes" id="UP000634667"/>
    </source>
</evidence>
<dbReference type="Pfam" id="PF07715">
    <property type="entry name" value="Plug"/>
    <property type="match status" value="1"/>
</dbReference>
<keyword evidence="2" id="KW-0472">Membrane</keyword>
<dbReference type="PANTHER" id="PTHR40980">
    <property type="entry name" value="PLUG DOMAIN-CONTAINING PROTEIN"/>
    <property type="match status" value="1"/>
</dbReference>
<reference evidence="7" key="1">
    <citation type="journal article" date="2019" name="Int. J. Syst. Evol. Microbiol.">
        <title>The Global Catalogue of Microorganisms (GCM) 10K type strain sequencing project: providing services to taxonomists for standard genome sequencing and annotation.</title>
        <authorList>
            <consortium name="The Broad Institute Genomics Platform"/>
            <consortium name="The Broad Institute Genome Sequencing Center for Infectious Disease"/>
            <person name="Wu L."/>
            <person name="Ma J."/>
        </authorList>
    </citation>
    <scope>NUCLEOTIDE SEQUENCE [LARGE SCALE GENOMIC DNA]</scope>
    <source>
        <strain evidence="7">KCTC 23723</strain>
    </source>
</reference>
<sequence>MNKFKLSMLTLALAAAGTGSLAFAQEAVETETQQAQEEAVEVISVRGFRRSLQESQNIKMFNSSIVEAVSAEDIGKLPDVSIAESLARLPGLTAQRLNGRSQVISIRGLAPDFSTALLNGREQVSSGDNRGVEFDQYPSELLSGVVVYKTPDAALLGQGLAGTADMRLVSPLAHGERTIALNARYEWSQIEALNAGADDTGKRFSISYIDQFADNTIGVALGYANMSNPVQIERFEAWGYADTPTGDKVIGGAKVFANSNLLERDGFIGVFEYKPNDNYSSTVDFYYSQFDETQRTSFIELPLFWGGAPLVNPIVEDGLVTSGGYTGVKGIVRNHGNYRESELFSLGWKNEFKLADNWQATVDVNHSSLDRTDLILESDAGTGPAGMGALDNLSFGMGPRGAVFNSTLNYADPSLILLTSPQGWGGDIIPGGQLGYYNSPAITDDLNQVRLSAITMLEGDNFDSLEVGVNYSNREKDKKANEFFLALPNGARSAPIPNIAGTTSLSAFGIAGMVSYDPRELVDSGALVRVRNPNADVLIKDWNVEEDVITTYVKLGINSRVGDIPVTGNVGTQIVHTDQSSFALAASGTGINVSSFRLDGGDKYWEFLPSLNLNFEVGTGKYVRVGLARTMARARMDQLRASQDYSFNPALNNAQATPEQNSPWSAGGGNPALRPWIANSLDISYEQYFDDSKGYMAIAAFYKDLESYIYDQRVIQDFTGFPSGGEVPVINQGIATTPQNGEGGRINGLEFTLSASGSMITPILDNFGAVLTGSWTDSDIQSNPNDPSTPLPGLSEKVANLTFYYELDGFSARVSSRYRSDFLGEISGFGNGRDLRMIEAETVVDAQVSYSFSGRYEGLTLLLQANNITDEPFVRVEGDDSRRVIESQRYGRSYMAGLSYKF</sequence>
<evidence type="ECO:0000256" key="1">
    <source>
        <dbReference type="ARBA" id="ARBA00004442"/>
    </source>
</evidence>
<feature type="chain" id="PRO_5045597664" evidence="4">
    <location>
        <begin position="25"/>
        <end position="902"/>
    </location>
</feature>
<evidence type="ECO:0000259" key="5">
    <source>
        <dbReference type="Pfam" id="PF07715"/>
    </source>
</evidence>
<dbReference type="Gene3D" id="2.40.170.20">
    <property type="entry name" value="TonB-dependent receptor, beta-barrel domain"/>
    <property type="match status" value="1"/>
</dbReference>
<comment type="caution">
    <text evidence="6">The sequence shown here is derived from an EMBL/GenBank/DDBJ whole genome shotgun (WGS) entry which is preliminary data.</text>
</comment>
<keyword evidence="7" id="KW-1185">Reference proteome</keyword>
<evidence type="ECO:0000256" key="4">
    <source>
        <dbReference type="SAM" id="SignalP"/>
    </source>
</evidence>